<sequence>MIEVCKGTNLSVFLQRIKQKEEMENKKPIVLNNLEEWDFTDYIDSLIQKEEAVDLEFKIAKDGLPNSLWDTYSSFANTDGGVIILGVKEYKQQFIIEGLTKEQISQYKKDFWNQINNPDCVNENLLSDNDLYEGCYKGKNLLLIYVPRATRIQRPIYRTRNPFGGHTFKRNHEGDYKCTDAEVKRLIADSDENHPRDSRILCNYSIEDIDKETLTQYRQLFANLKPSHPWLSLNDLEFLTKLEAYRKDRHTKEEGFTLAGILMFGKTESITDPECAPNYFPDYREHLGADDSIRWSDRICPDGTWEANLFQFYRKVYPKLTVILPKPFQIRNGIRIDETPTHIAIREAFINTLIHCDFSEEGNIVVEQWVDKYRFKNPGTMLVSKTQYYSGGDSVCRNKALQKMFMLIGFSEKAGSGVNKIIKGWREANWQKPYVEELNRPDKVELTLPMISLLPDDAVIKLKELFDGKIEKLTQDELTALVTCYSENEINNTQLQYVVPQHRSDITKMLKKLCNEGFLIAEGNGRGTKYHINESEGKFETLEDKVESSENNMESSESNMESSESNMESLKSNMESLKSNMESLKSNMESSKQNKQRMTFEELQALIISLSQDYISIEEIATKVHKTLKYLINFIIPRMLQNGTIERLYPGIPNHPKQKYKATNKNFNKQ</sequence>
<reference evidence="3 4" key="1">
    <citation type="submission" date="2012-02" db="EMBL/GenBank/DDBJ databases">
        <title>The Genome Sequence of Bacteroides xylanisolvens CL03T12C04.</title>
        <authorList>
            <consortium name="The Broad Institute Genome Sequencing Platform"/>
            <person name="Earl A."/>
            <person name="Ward D."/>
            <person name="Feldgarden M."/>
            <person name="Gevers D."/>
            <person name="Zitomersky N.L."/>
            <person name="Coyne M.J."/>
            <person name="Comstock L.E."/>
            <person name="Young S.K."/>
            <person name="Zeng Q."/>
            <person name="Gargeya S."/>
            <person name="Fitzgerald M."/>
            <person name="Haas B."/>
            <person name="Abouelleil A."/>
            <person name="Alvarado L."/>
            <person name="Arachchi H.M."/>
            <person name="Berlin A."/>
            <person name="Chapman S.B."/>
            <person name="Gearin G."/>
            <person name="Goldberg J."/>
            <person name="Griggs A."/>
            <person name="Gujja S."/>
            <person name="Hansen M."/>
            <person name="Heiman D."/>
            <person name="Howarth C."/>
            <person name="Larimer J."/>
            <person name="Lui A."/>
            <person name="MacDonald P.J.P."/>
            <person name="McCowen C."/>
            <person name="Montmayeur A."/>
            <person name="Murphy C."/>
            <person name="Neiman D."/>
            <person name="Pearson M."/>
            <person name="Priest M."/>
            <person name="Roberts A."/>
            <person name="Saif S."/>
            <person name="Shea T."/>
            <person name="Sisk P."/>
            <person name="Stolte C."/>
            <person name="Sykes S."/>
            <person name="Wortman J."/>
            <person name="Nusbaum C."/>
            <person name="Birren B."/>
        </authorList>
    </citation>
    <scope>NUCLEOTIDE SEQUENCE [LARGE SCALE GENOMIC DNA]</scope>
    <source>
        <strain evidence="3 4">CL03T12C04</strain>
    </source>
</reference>
<dbReference type="InterPro" id="IPR038461">
    <property type="entry name" value="Schlafen_AlbA_2_dom_sf"/>
</dbReference>
<evidence type="ECO:0000313" key="4">
    <source>
        <dbReference type="Proteomes" id="UP000003566"/>
    </source>
</evidence>
<feature type="compositionally biased region" description="Low complexity" evidence="1">
    <location>
        <begin position="549"/>
        <end position="569"/>
    </location>
</feature>
<dbReference type="InterPro" id="IPR038475">
    <property type="entry name" value="RecG_C_sf"/>
</dbReference>
<dbReference type="Gene3D" id="3.30.950.30">
    <property type="entry name" value="Schlafen, AAA domain"/>
    <property type="match status" value="1"/>
</dbReference>
<gene>
    <name evidence="3" type="ORF">HMPREF1074_02439</name>
</gene>
<dbReference type="RefSeq" id="WP_008023428.1">
    <property type="nucleotide sequence ID" value="NZ_JAGHEF010000003.1"/>
</dbReference>
<feature type="region of interest" description="Disordered" evidence="1">
    <location>
        <begin position="544"/>
        <end position="569"/>
    </location>
</feature>
<evidence type="ECO:0000259" key="2">
    <source>
        <dbReference type="Pfam" id="PF04326"/>
    </source>
</evidence>
<name>I9AEA2_9BACE</name>
<dbReference type="Gene3D" id="1.20.5.340">
    <property type="match status" value="1"/>
</dbReference>
<dbReference type="PANTHER" id="PTHR30595">
    <property type="entry name" value="GLPR-RELATED TRANSCRIPTIONAL REPRESSOR"/>
    <property type="match status" value="1"/>
</dbReference>
<dbReference type="InterPro" id="IPR036390">
    <property type="entry name" value="WH_DNA-bd_sf"/>
</dbReference>
<dbReference type="Proteomes" id="UP000003566">
    <property type="component" value="Unassembled WGS sequence"/>
</dbReference>
<dbReference type="SUPFAM" id="SSF46785">
    <property type="entry name" value="Winged helix' DNA-binding domain"/>
    <property type="match status" value="1"/>
</dbReference>
<dbReference type="Pfam" id="PF13749">
    <property type="entry name" value="HATPase_c_4"/>
    <property type="match status" value="1"/>
</dbReference>
<dbReference type="AlphaFoldDB" id="I9AEA2"/>
<evidence type="ECO:0000313" key="3">
    <source>
        <dbReference type="EMBL" id="EIY86030.1"/>
    </source>
</evidence>
<evidence type="ECO:0000256" key="1">
    <source>
        <dbReference type="SAM" id="MobiDB-lite"/>
    </source>
</evidence>
<accession>I9AEA2</accession>
<feature type="domain" description="Schlafen AlbA-2" evidence="2">
    <location>
        <begin position="54"/>
        <end position="178"/>
    </location>
</feature>
<dbReference type="Gene3D" id="3.30.565.60">
    <property type="match status" value="1"/>
</dbReference>
<dbReference type="PATRIC" id="fig|997892.3.peg.2505"/>
<dbReference type="Pfam" id="PF04326">
    <property type="entry name" value="SLFN_AlbA_2"/>
    <property type="match status" value="1"/>
</dbReference>
<proteinExistence type="predicted"/>
<dbReference type="HOGENOM" id="CLU_024970_0_0_10"/>
<organism evidence="3 4">
    <name type="scientific">Bacteroides xylanisolvens CL03T12C04</name>
    <dbReference type="NCBI Taxonomy" id="997892"/>
    <lineage>
        <taxon>Bacteria</taxon>
        <taxon>Pseudomonadati</taxon>
        <taxon>Bacteroidota</taxon>
        <taxon>Bacteroidia</taxon>
        <taxon>Bacteroidales</taxon>
        <taxon>Bacteroidaceae</taxon>
        <taxon>Bacteroides</taxon>
    </lineage>
</organism>
<protein>
    <recommendedName>
        <fullName evidence="2">Schlafen AlbA-2 domain-containing protein</fullName>
    </recommendedName>
</protein>
<dbReference type="EMBL" id="AGXE01000014">
    <property type="protein sequence ID" value="EIY86030.1"/>
    <property type="molecule type" value="Genomic_DNA"/>
</dbReference>
<comment type="caution">
    <text evidence="3">The sequence shown here is derived from an EMBL/GenBank/DDBJ whole genome shotgun (WGS) entry which is preliminary data.</text>
</comment>
<dbReference type="PANTHER" id="PTHR30595:SF6">
    <property type="entry name" value="SCHLAFEN ALBA-2 DOMAIN-CONTAINING PROTEIN"/>
    <property type="match status" value="1"/>
</dbReference>
<dbReference type="InterPro" id="IPR007421">
    <property type="entry name" value="Schlafen_AlbA_2_dom"/>
</dbReference>